<sequence length="812" mass="89597">MASKHRLRRSCAFCRARKIKCSNETICEACNRQGADCIYDFEPPRPKARASLEPSTRSDSLSMRNGDLASLMSRQRSSTGGSIRDSPIVPIADDFSAPEDGEDIASALERAFFDNWAPSGLHNRSQGRRLPEGMVTKFGQRSIRNSSMLSLLTHDLVGVTTSQLSGLGCCHVDNGEASFFFSGLEHDDTPSMFDSHAPSVNPINDDNKRQRTQLIDVWYSSHPLSFLVSKTLLLRELRDGTHDEVLLAVMLADANFTIGGEAATARGQGLINWAAAQLRNRPLQIQSTTVMTDSGTVVYSGISTRIFNGLATAQALMLLGWNALGASQFRRAINYIELAGKMAADLKEQVVSLDGMQLSSRINGIDVYDVEKELIDYLYWATYSMCLWVYTQTGRDHFAGRAPTVQTPVFIPINDDGSAAMQLDLVSENLSTLQKQRSAVREMWPMAHVAIAIAHSCGFHPQHVGKQYNPLQLAHDTNFFLMESIHELNAQTSDVSAISYALVVYHTLAIQCLFPPRSDDSMFANVVERLCYSIEELLQIFAVASAQPTEAFPVTPTPRSGLPSAFGLAFDSCARALRSIDNRRQTDNIMAQCPSLQIYMPNLETLCSRLYLATKHDFLEQKSTLRTVRKQLKVTMRSFGSRGSTSTQTADLSDPESNALSPTQGESEHLSTATTPEVDHSSVFVSPKESSVATLSPEPLDTPQHGHLFNPADITNMPRSHPQPMKAQWHSRAGTATGEEMFAMHPMNANALGIQSREELSLSGMVGLQHTWLPQMPPMMDYDANGQPWNMNDMKVETGVPTAIWSEMDMAL</sequence>
<name>A0ACC0V2X9_9HYPO</name>
<reference evidence="1" key="1">
    <citation type="submission" date="2022-10" db="EMBL/GenBank/DDBJ databases">
        <title>Complete Genome of Trichothecium roseum strain YXFP-22015, a Plant Pathogen Isolated from Citrus.</title>
        <authorList>
            <person name="Wang Y."/>
            <person name="Zhu L."/>
        </authorList>
    </citation>
    <scope>NUCLEOTIDE SEQUENCE</scope>
    <source>
        <strain evidence="1">YXFP-22015</strain>
    </source>
</reference>
<keyword evidence="2" id="KW-1185">Reference proteome</keyword>
<organism evidence="1 2">
    <name type="scientific">Trichothecium roseum</name>
    <dbReference type="NCBI Taxonomy" id="47278"/>
    <lineage>
        <taxon>Eukaryota</taxon>
        <taxon>Fungi</taxon>
        <taxon>Dikarya</taxon>
        <taxon>Ascomycota</taxon>
        <taxon>Pezizomycotina</taxon>
        <taxon>Sordariomycetes</taxon>
        <taxon>Hypocreomycetidae</taxon>
        <taxon>Hypocreales</taxon>
        <taxon>Hypocreales incertae sedis</taxon>
        <taxon>Trichothecium</taxon>
    </lineage>
</organism>
<evidence type="ECO:0000313" key="2">
    <source>
        <dbReference type="Proteomes" id="UP001163324"/>
    </source>
</evidence>
<protein>
    <submittedName>
        <fullName evidence="1">Uncharacterized protein</fullName>
    </submittedName>
</protein>
<dbReference type="Proteomes" id="UP001163324">
    <property type="component" value="Chromosome 4"/>
</dbReference>
<proteinExistence type="predicted"/>
<accession>A0ACC0V2X9</accession>
<evidence type="ECO:0000313" key="1">
    <source>
        <dbReference type="EMBL" id="KAI9900136.1"/>
    </source>
</evidence>
<comment type="caution">
    <text evidence="1">The sequence shown here is derived from an EMBL/GenBank/DDBJ whole genome shotgun (WGS) entry which is preliminary data.</text>
</comment>
<gene>
    <name evidence="1" type="ORF">N3K66_004398</name>
</gene>
<dbReference type="EMBL" id="CM047943">
    <property type="protein sequence ID" value="KAI9900136.1"/>
    <property type="molecule type" value="Genomic_DNA"/>
</dbReference>